<feature type="domain" description="HTH marR-type" evidence="1">
    <location>
        <begin position="24"/>
        <end position="126"/>
    </location>
</feature>
<evidence type="ECO:0000313" key="3">
    <source>
        <dbReference type="Proteomes" id="UP000716906"/>
    </source>
</evidence>
<dbReference type="InterPro" id="IPR036388">
    <property type="entry name" value="WH-like_DNA-bd_sf"/>
</dbReference>
<sequence length="151" mass="17536">MTENRKSLEKYYNLWQETTVLYERWARRRGLTYNSLTVLIAVAGSAPASCTQKTICQDWALPKQTVNTILKDFAKKGLLELVPVEEDRRSKAIRLTKEGQFFCESTLADLKRLELFIMEQMDPALVDAMISGMDLFCQYFRKGMEMEYEAL</sequence>
<dbReference type="EMBL" id="JACLYY010000007">
    <property type="protein sequence ID" value="MBM6738239.1"/>
    <property type="molecule type" value="Genomic_DNA"/>
</dbReference>
<name>A0ABS2E9B1_9FIRM</name>
<gene>
    <name evidence="2" type="ORF">H7U36_09035</name>
</gene>
<proteinExistence type="predicted"/>
<dbReference type="InterPro" id="IPR036390">
    <property type="entry name" value="WH_DNA-bd_sf"/>
</dbReference>
<accession>A0ABS2E9B1</accession>
<dbReference type="SUPFAM" id="SSF46785">
    <property type="entry name" value="Winged helix' DNA-binding domain"/>
    <property type="match status" value="1"/>
</dbReference>
<dbReference type="PANTHER" id="PTHR33164:SF89">
    <property type="entry name" value="MARR FAMILY REGULATORY PROTEIN"/>
    <property type="match status" value="1"/>
</dbReference>
<dbReference type="RefSeq" id="WP_033126417.1">
    <property type="nucleotide sequence ID" value="NZ_JACLYY010000007.1"/>
</dbReference>
<dbReference type="Gene3D" id="1.10.10.10">
    <property type="entry name" value="Winged helix-like DNA-binding domain superfamily/Winged helix DNA-binding domain"/>
    <property type="match status" value="1"/>
</dbReference>
<evidence type="ECO:0000259" key="1">
    <source>
        <dbReference type="SMART" id="SM00347"/>
    </source>
</evidence>
<dbReference type="PANTHER" id="PTHR33164">
    <property type="entry name" value="TRANSCRIPTIONAL REGULATOR, MARR FAMILY"/>
    <property type="match status" value="1"/>
</dbReference>
<dbReference type="Pfam" id="PF12802">
    <property type="entry name" value="MarR_2"/>
    <property type="match status" value="1"/>
</dbReference>
<evidence type="ECO:0000313" key="2">
    <source>
        <dbReference type="EMBL" id="MBM6738239.1"/>
    </source>
</evidence>
<keyword evidence="3" id="KW-1185">Reference proteome</keyword>
<dbReference type="SMART" id="SM00347">
    <property type="entry name" value="HTH_MARR"/>
    <property type="match status" value="1"/>
</dbReference>
<dbReference type="Proteomes" id="UP000716906">
    <property type="component" value="Unassembled WGS sequence"/>
</dbReference>
<dbReference type="InterPro" id="IPR039422">
    <property type="entry name" value="MarR/SlyA-like"/>
</dbReference>
<organism evidence="2 3">
    <name type="scientific">Faecalicatena fissicatena</name>
    <dbReference type="NCBI Taxonomy" id="290055"/>
    <lineage>
        <taxon>Bacteria</taxon>
        <taxon>Bacillati</taxon>
        <taxon>Bacillota</taxon>
        <taxon>Clostridia</taxon>
        <taxon>Lachnospirales</taxon>
        <taxon>Lachnospiraceae</taxon>
        <taxon>Faecalicatena</taxon>
    </lineage>
</organism>
<comment type="caution">
    <text evidence="2">The sequence shown here is derived from an EMBL/GenBank/DDBJ whole genome shotgun (WGS) entry which is preliminary data.</text>
</comment>
<protein>
    <submittedName>
        <fullName evidence="2">MarR family transcriptional regulator</fullName>
    </submittedName>
</protein>
<dbReference type="InterPro" id="IPR000835">
    <property type="entry name" value="HTH_MarR-typ"/>
</dbReference>
<reference evidence="2 3" key="1">
    <citation type="journal article" date="2021" name="Sci. Rep.">
        <title>The distribution of antibiotic resistance genes in chicken gut microbiota commensals.</title>
        <authorList>
            <person name="Juricova H."/>
            <person name="Matiasovicova J."/>
            <person name="Kubasova T."/>
            <person name="Cejkova D."/>
            <person name="Rychlik I."/>
        </authorList>
    </citation>
    <scope>NUCLEOTIDE SEQUENCE [LARGE SCALE GENOMIC DNA]</scope>
    <source>
        <strain evidence="2 3">An773</strain>
    </source>
</reference>